<evidence type="ECO:0000313" key="11">
    <source>
        <dbReference type="Proteomes" id="UP000294656"/>
    </source>
</evidence>
<evidence type="ECO:0000256" key="1">
    <source>
        <dbReference type="ARBA" id="ARBA00003041"/>
    </source>
</evidence>
<keyword evidence="10" id="KW-0282">Flagellum</keyword>
<dbReference type="GO" id="GO:0044781">
    <property type="term" value="P:bacterial-type flagellum organization"/>
    <property type="evidence" value="ECO:0007669"/>
    <property type="project" value="UniProtKB-KW"/>
</dbReference>
<reference evidence="10 11" key="1">
    <citation type="submission" date="2019-03" db="EMBL/GenBank/DDBJ databases">
        <title>Genomic Encyclopedia of Type Strains, Phase III (KMG-III): the genomes of soil and plant-associated and newly described type strains.</title>
        <authorList>
            <person name="Whitman W."/>
        </authorList>
    </citation>
    <scope>NUCLEOTIDE SEQUENCE [LARGE SCALE GENOMIC DNA]</scope>
    <source>
        <strain evidence="10 11">CECT 7378</strain>
    </source>
</reference>
<keyword evidence="11" id="KW-1185">Reference proteome</keyword>
<keyword evidence="4" id="KW-0813">Transport</keyword>
<proteinExistence type="inferred from homology"/>
<dbReference type="AlphaFoldDB" id="A0A4R6MDD6"/>
<sequence length="267" mass="29541">MTENGPENDKKLTAYERWELPNLDNHDDKEQAPRESALYIKEEATPAVEEIEEESLVYEPLTASQLEEIRSAAYDEGFIQGESDGYDKGYKEGVETGKQEGLELGKEEGVAEGVELGKAEVIEQGAAHLQQVETALNQAYQELLQPLEESRSELESLLYRSVRSLVETICENELSATSGDMLVKGLSQALDTIGEFEGKARLTVNPVDREALTNVGSLERLDIQIESDDSMLEGGFLLNSNSFFVDGSVETKLNSVFEKIKSPSEQP</sequence>
<dbReference type="PANTHER" id="PTHR34982:SF1">
    <property type="entry name" value="FLAGELLAR ASSEMBLY PROTEIN FLIH"/>
    <property type="match status" value="1"/>
</dbReference>
<comment type="similarity">
    <text evidence="2">Belongs to the FliH family.</text>
</comment>
<organism evidence="10 11">
    <name type="scientific">Marinomonas balearica</name>
    <dbReference type="NCBI Taxonomy" id="491947"/>
    <lineage>
        <taxon>Bacteria</taxon>
        <taxon>Pseudomonadati</taxon>
        <taxon>Pseudomonadota</taxon>
        <taxon>Gammaproteobacteria</taxon>
        <taxon>Oceanospirillales</taxon>
        <taxon>Oceanospirillaceae</taxon>
        <taxon>Marinomonas</taxon>
    </lineage>
</organism>
<dbReference type="Proteomes" id="UP000294656">
    <property type="component" value="Unassembled WGS sequence"/>
</dbReference>
<dbReference type="InterPro" id="IPR051472">
    <property type="entry name" value="T3SS_Stator/FliH"/>
</dbReference>
<name>A0A4R6MDD6_9GAMM</name>
<evidence type="ECO:0000256" key="8">
    <source>
        <dbReference type="SAM" id="MobiDB-lite"/>
    </source>
</evidence>
<keyword evidence="7" id="KW-1006">Bacterial flagellum protein export</keyword>
<dbReference type="EMBL" id="SNXC01000011">
    <property type="protein sequence ID" value="TDO98289.1"/>
    <property type="molecule type" value="Genomic_DNA"/>
</dbReference>
<evidence type="ECO:0000313" key="10">
    <source>
        <dbReference type="EMBL" id="TDO98289.1"/>
    </source>
</evidence>
<evidence type="ECO:0000256" key="3">
    <source>
        <dbReference type="ARBA" id="ARBA00016507"/>
    </source>
</evidence>
<dbReference type="GO" id="GO:0005829">
    <property type="term" value="C:cytosol"/>
    <property type="evidence" value="ECO:0007669"/>
    <property type="project" value="TreeGrafter"/>
</dbReference>
<comment type="caution">
    <text evidence="10">The sequence shown here is derived from an EMBL/GenBank/DDBJ whole genome shotgun (WGS) entry which is preliminary data.</text>
</comment>
<evidence type="ECO:0000256" key="4">
    <source>
        <dbReference type="ARBA" id="ARBA00022448"/>
    </source>
</evidence>
<protein>
    <recommendedName>
        <fullName evidence="3">Flagellar assembly protein FliH</fullName>
    </recommendedName>
</protein>
<feature type="compositionally biased region" description="Basic and acidic residues" evidence="8">
    <location>
        <begin position="7"/>
        <end position="33"/>
    </location>
</feature>
<accession>A0A4R6MDD6</accession>
<keyword evidence="5" id="KW-1005">Bacterial flagellum biogenesis</keyword>
<evidence type="ECO:0000256" key="6">
    <source>
        <dbReference type="ARBA" id="ARBA00022927"/>
    </source>
</evidence>
<dbReference type="InterPro" id="IPR018035">
    <property type="entry name" value="Flagellar_FliH/T3SS_HrpE"/>
</dbReference>
<evidence type="ECO:0000259" key="9">
    <source>
        <dbReference type="Pfam" id="PF02108"/>
    </source>
</evidence>
<dbReference type="RefSeq" id="WP_133503713.1">
    <property type="nucleotide sequence ID" value="NZ_SNXC01000011.1"/>
</dbReference>
<dbReference type="Pfam" id="PF02108">
    <property type="entry name" value="FliH"/>
    <property type="match status" value="1"/>
</dbReference>
<gene>
    <name evidence="10" type="ORF">DFP79_1930</name>
</gene>
<evidence type="ECO:0000256" key="2">
    <source>
        <dbReference type="ARBA" id="ARBA00006602"/>
    </source>
</evidence>
<feature type="domain" description="Flagellar assembly protein FliH/Type III secretion system HrpE" evidence="9">
    <location>
        <begin position="132"/>
        <end position="255"/>
    </location>
</feature>
<keyword evidence="10" id="KW-0969">Cilium</keyword>
<evidence type="ECO:0000256" key="7">
    <source>
        <dbReference type="ARBA" id="ARBA00023225"/>
    </source>
</evidence>
<keyword evidence="6" id="KW-0653">Protein transport</keyword>
<feature type="region of interest" description="Disordered" evidence="8">
    <location>
        <begin position="1"/>
        <end position="33"/>
    </location>
</feature>
<evidence type="ECO:0000256" key="5">
    <source>
        <dbReference type="ARBA" id="ARBA00022795"/>
    </source>
</evidence>
<comment type="function">
    <text evidence="1">Needed for flagellar regrowth and assembly.</text>
</comment>
<dbReference type="GO" id="GO:0015031">
    <property type="term" value="P:protein transport"/>
    <property type="evidence" value="ECO:0007669"/>
    <property type="project" value="UniProtKB-KW"/>
</dbReference>
<dbReference type="PANTHER" id="PTHR34982">
    <property type="entry name" value="YOP PROTEINS TRANSLOCATION PROTEIN L"/>
    <property type="match status" value="1"/>
</dbReference>
<dbReference type="OrthoDB" id="6415116at2"/>
<keyword evidence="10" id="KW-0966">Cell projection</keyword>